<organism evidence="2 3">
    <name type="scientific">Effrenium voratum</name>
    <dbReference type="NCBI Taxonomy" id="2562239"/>
    <lineage>
        <taxon>Eukaryota</taxon>
        <taxon>Sar</taxon>
        <taxon>Alveolata</taxon>
        <taxon>Dinophyceae</taxon>
        <taxon>Suessiales</taxon>
        <taxon>Symbiodiniaceae</taxon>
        <taxon>Effrenium</taxon>
    </lineage>
</organism>
<feature type="region of interest" description="Disordered" evidence="1">
    <location>
        <begin position="70"/>
        <end position="92"/>
    </location>
</feature>
<feature type="region of interest" description="Disordered" evidence="1">
    <location>
        <begin position="136"/>
        <end position="175"/>
    </location>
</feature>
<name>A0AA36I4T2_9DINO</name>
<feature type="compositionally biased region" description="Basic residues" evidence="1">
    <location>
        <begin position="151"/>
        <end position="175"/>
    </location>
</feature>
<protein>
    <submittedName>
        <fullName evidence="2">Uncharacterized protein</fullName>
    </submittedName>
</protein>
<dbReference type="EMBL" id="CAUJNA010000773">
    <property type="protein sequence ID" value="CAJ1381027.1"/>
    <property type="molecule type" value="Genomic_DNA"/>
</dbReference>
<accession>A0AA36I4T2</accession>
<keyword evidence="3" id="KW-1185">Reference proteome</keyword>
<evidence type="ECO:0000313" key="3">
    <source>
        <dbReference type="Proteomes" id="UP001178507"/>
    </source>
</evidence>
<sequence>MCAADESCPRFVNVNRRGGFGLRGLLASATVENEAMDHQQVSRAQKKLDSKYAGNDRRATLIYDIYNSEGRKPSQASQDGQELKAQREPDEELDTLWAPERCTCRCGCRAQLGNGEGSRCKDCRCKGSRHQRLLQHEGRGSCEERSECARSRSRSWQRPRHKVSRRSRRTRSTSS</sequence>
<proteinExistence type="predicted"/>
<evidence type="ECO:0000313" key="2">
    <source>
        <dbReference type="EMBL" id="CAJ1381027.1"/>
    </source>
</evidence>
<feature type="compositionally biased region" description="Basic and acidic residues" evidence="1">
    <location>
        <begin position="136"/>
        <end position="150"/>
    </location>
</feature>
<gene>
    <name evidence="2" type="ORF">EVOR1521_LOCUS8833</name>
</gene>
<dbReference type="AlphaFoldDB" id="A0AA36I4T2"/>
<comment type="caution">
    <text evidence="2">The sequence shown here is derived from an EMBL/GenBank/DDBJ whole genome shotgun (WGS) entry which is preliminary data.</text>
</comment>
<evidence type="ECO:0000256" key="1">
    <source>
        <dbReference type="SAM" id="MobiDB-lite"/>
    </source>
</evidence>
<dbReference type="Proteomes" id="UP001178507">
    <property type="component" value="Unassembled WGS sequence"/>
</dbReference>
<reference evidence="2" key="1">
    <citation type="submission" date="2023-08" db="EMBL/GenBank/DDBJ databases">
        <authorList>
            <person name="Chen Y."/>
            <person name="Shah S."/>
            <person name="Dougan E. K."/>
            <person name="Thang M."/>
            <person name="Chan C."/>
        </authorList>
    </citation>
    <scope>NUCLEOTIDE SEQUENCE</scope>
</reference>